<feature type="domain" description="HTH araC/xylS-type" evidence="4">
    <location>
        <begin position="150"/>
        <end position="248"/>
    </location>
</feature>
<evidence type="ECO:0000256" key="2">
    <source>
        <dbReference type="ARBA" id="ARBA00023125"/>
    </source>
</evidence>
<dbReference type="AlphaFoldDB" id="A0A5P6VP04"/>
<protein>
    <submittedName>
        <fullName evidence="5">Helix-turn-helix transcriptional regulator</fullName>
    </submittedName>
</protein>
<keyword evidence="2" id="KW-0238">DNA-binding</keyword>
<accession>A0A5P6VP04</accession>
<keyword evidence="3" id="KW-0804">Transcription</keyword>
<dbReference type="KEGG" id="pxv:FXF36_04265"/>
<dbReference type="GO" id="GO:0043565">
    <property type="term" value="F:sequence-specific DNA binding"/>
    <property type="evidence" value="ECO:0007669"/>
    <property type="project" value="InterPro"/>
</dbReference>
<dbReference type="InterPro" id="IPR018060">
    <property type="entry name" value="HTH_AraC"/>
</dbReference>
<dbReference type="InterPro" id="IPR009057">
    <property type="entry name" value="Homeodomain-like_sf"/>
</dbReference>
<evidence type="ECO:0000313" key="6">
    <source>
        <dbReference type="Proteomes" id="UP000327030"/>
    </source>
</evidence>
<dbReference type="PANTHER" id="PTHR43280:SF2">
    <property type="entry name" value="HTH-TYPE TRANSCRIPTIONAL REGULATOR EXSA"/>
    <property type="match status" value="1"/>
</dbReference>
<evidence type="ECO:0000313" key="5">
    <source>
        <dbReference type="EMBL" id="QFJ54142.1"/>
    </source>
</evidence>
<dbReference type="InterPro" id="IPR020449">
    <property type="entry name" value="Tscrpt_reg_AraC-type_HTH"/>
</dbReference>
<organism evidence="5 6">
    <name type="scientific">Pseudobutyrivibrio xylanivorans</name>
    <dbReference type="NCBI Taxonomy" id="185007"/>
    <lineage>
        <taxon>Bacteria</taxon>
        <taxon>Bacillati</taxon>
        <taxon>Bacillota</taxon>
        <taxon>Clostridia</taxon>
        <taxon>Lachnospirales</taxon>
        <taxon>Lachnospiraceae</taxon>
        <taxon>Pseudobutyrivibrio</taxon>
    </lineage>
</organism>
<reference evidence="6" key="1">
    <citation type="submission" date="2019-08" db="EMBL/GenBank/DDBJ databases">
        <title>Complete Genome Sequence of the Polysaccharide-Degrading Rumen Bacterium Pseudobutyrivibrio xylanivorans MA3014.</title>
        <authorList>
            <person name="Palevich N."/>
            <person name="Maclean P.H."/>
            <person name="Kelly W.J."/>
            <person name="Leahy S.C."/>
            <person name="Rakonjac J."/>
            <person name="Attwood G.T."/>
        </authorList>
    </citation>
    <scope>NUCLEOTIDE SEQUENCE [LARGE SCALE GENOMIC DNA]</scope>
    <source>
        <strain evidence="6">MA3014</strain>
    </source>
</reference>
<sequence>MEKKPFAIKSIPDITAYTNTALDERKVHRPPSEEIRFYLAVASGDVEYVQQNCLEGRFYRPEGGAGILSKNPVTNLKYHYVITISIICRFCSEAGIDHEFAYNLADYYIGLLDSVKTEEEIIQLHDAIVMAITYHMQTFSHMLSSSKVVDEALDYISKHILERITADNVADALQLSRSYFSRLFKTETNLSFSDYVRKEKVKVAENLLRYSDYSIIEISNYLGYSTQSYFSQVFKKETGYSPKDFRDKFFKTVWHTKFENLANFTTPKK</sequence>
<evidence type="ECO:0000256" key="3">
    <source>
        <dbReference type="ARBA" id="ARBA00023163"/>
    </source>
</evidence>
<dbReference type="Pfam" id="PF12833">
    <property type="entry name" value="HTH_18"/>
    <property type="match status" value="1"/>
</dbReference>
<proteinExistence type="predicted"/>
<dbReference type="EMBL" id="CP043028">
    <property type="protein sequence ID" value="QFJ54142.1"/>
    <property type="molecule type" value="Genomic_DNA"/>
</dbReference>
<dbReference type="PANTHER" id="PTHR43280">
    <property type="entry name" value="ARAC-FAMILY TRANSCRIPTIONAL REGULATOR"/>
    <property type="match status" value="1"/>
</dbReference>
<name>A0A5P6VP04_PSEXY</name>
<evidence type="ECO:0000256" key="1">
    <source>
        <dbReference type="ARBA" id="ARBA00023015"/>
    </source>
</evidence>
<dbReference type="SMART" id="SM00342">
    <property type="entry name" value="HTH_ARAC"/>
    <property type="match status" value="1"/>
</dbReference>
<dbReference type="PROSITE" id="PS00041">
    <property type="entry name" value="HTH_ARAC_FAMILY_1"/>
    <property type="match status" value="1"/>
</dbReference>
<dbReference type="Proteomes" id="UP000327030">
    <property type="component" value="Chromosome 1"/>
</dbReference>
<dbReference type="PRINTS" id="PR00032">
    <property type="entry name" value="HTHARAC"/>
</dbReference>
<gene>
    <name evidence="5" type="ORF">FXF36_04265</name>
</gene>
<keyword evidence="1" id="KW-0805">Transcription regulation</keyword>
<dbReference type="GO" id="GO:0003700">
    <property type="term" value="F:DNA-binding transcription factor activity"/>
    <property type="evidence" value="ECO:0007669"/>
    <property type="project" value="InterPro"/>
</dbReference>
<dbReference type="InterPro" id="IPR018062">
    <property type="entry name" value="HTH_AraC-typ_CS"/>
</dbReference>
<evidence type="ECO:0000259" key="4">
    <source>
        <dbReference type="PROSITE" id="PS01124"/>
    </source>
</evidence>
<dbReference type="Gene3D" id="1.10.10.60">
    <property type="entry name" value="Homeodomain-like"/>
    <property type="match status" value="2"/>
</dbReference>
<dbReference type="OrthoDB" id="184994at2"/>
<dbReference type="PROSITE" id="PS01124">
    <property type="entry name" value="HTH_ARAC_FAMILY_2"/>
    <property type="match status" value="1"/>
</dbReference>
<dbReference type="SUPFAM" id="SSF46689">
    <property type="entry name" value="Homeodomain-like"/>
    <property type="match status" value="2"/>
</dbReference>
<dbReference type="RefSeq" id="WP_151622639.1">
    <property type="nucleotide sequence ID" value="NZ_CP043028.1"/>
</dbReference>